<accession>A0A2M8R8F7</accession>
<organism evidence="2 3">
    <name type="scientific">Bradyrhizobium forestalis</name>
    <dbReference type="NCBI Taxonomy" id="1419263"/>
    <lineage>
        <taxon>Bacteria</taxon>
        <taxon>Pseudomonadati</taxon>
        <taxon>Pseudomonadota</taxon>
        <taxon>Alphaproteobacteria</taxon>
        <taxon>Hyphomicrobiales</taxon>
        <taxon>Nitrobacteraceae</taxon>
        <taxon>Bradyrhizobium</taxon>
    </lineage>
</organism>
<dbReference type="RefSeq" id="WP_100233064.1">
    <property type="nucleotide sequence ID" value="NZ_PGVG01000012.1"/>
</dbReference>
<dbReference type="OrthoDB" id="8255953at2"/>
<name>A0A2M8R8F7_9BRAD</name>
<comment type="caution">
    <text evidence="2">The sequence shown here is derived from an EMBL/GenBank/DDBJ whole genome shotgun (WGS) entry which is preliminary data.</text>
</comment>
<proteinExistence type="predicted"/>
<gene>
    <name evidence="2" type="ORF">CVM73_16885</name>
</gene>
<dbReference type="EMBL" id="PGVG01000012">
    <property type="protein sequence ID" value="PJG54090.1"/>
    <property type="molecule type" value="Genomic_DNA"/>
</dbReference>
<evidence type="ECO:0000313" key="3">
    <source>
        <dbReference type="Proteomes" id="UP000231194"/>
    </source>
</evidence>
<evidence type="ECO:0000313" key="2">
    <source>
        <dbReference type="EMBL" id="PJG54090.1"/>
    </source>
</evidence>
<sequence>MIFTPDTALDEQMLSQSRQLVREGLALLRSTDHLVSAQRLRDELEEERRKPPRRDSKSGDAG</sequence>
<dbReference type="Proteomes" id="UP000231194">
    <property type="component" value="Unassembled WGS sequence"/>
</dbReference>
<keyword evidence="3" id="KW-1185">Reference proteome</keyword>
<feature type="region of interest" description="Disordered" evidence="1">
    <location>
        <begin position="36"/>
        <end position="62"/>
    </location>
</feature>
<feature type="compositionally biased region" description="Basic and acidic residues" evidence="1">
    <location>
        <begin position="39"/>
        <end position="62"/>
    </location>
</feature>
<dbReference type="AlphaFoldDB" id="A0A2M8R8F7"/>
<protein>
    <submittedName>
        <fullName evidence="2">Uncharacterized protein</fullName>
    </submittedName>
</protein>
<reference evidence="2 3" key="1">
    <citation type="submission" date="2017-11" db="EMBL/GenBank/DDBJ databases">
        <title>Bradyrhizobium forestalis sp. nov., an efficient nitrogen-fixing bacterium isolated from nodules of forest legume species in the Amazon.</title>
        <authorList>
            <person name="Costa E.M."/>
            <person name="Guimaraes A."/>
            <person name="Carvalho T.S."/>
            <person name="Rodrigues T.L."/>
            <person name="Ribeiro P.R.A."/>
            <person name="Lebbe L."/>
            <person name="Willems A."/>
            <person name="Moreira F.M.S."/>
        </authorList>
    </citation>
    <scope>NUCLEOTIDE SEQUENCE [LARGE SCALE GENOMIC DNA]</scope>
    <source>
        <strain evidence="2 3">INPA54B</strain>
    </source>
</reference>
<evidence type="ECO:0000256" key="1">
    <source>
        <dbReference type="SAM" id="MobiDB-lite"/>
    </source>
</evidence>